<protein>
    <submittedName>
        <fullName evidence="2">Uncharacterized protein</fullName>
    </submittedName>
</protein>
<evidence type="ECO:0000313" key="2">
    <source>
        <dbReference type="EMBL" id="PZL71706.1"/>
    </source>
</evidence>
<evidence type="ECO:0000256" key="1">
    <source>
        <dbReference type="SAM" id="Phobius"/>
    </source>
</evidence>
<dbReference type="RefSeq" id="WP_111248352.1">
    <property type="nucleotide sequence ID" value="NZ_PIEU01000100.1"/>
</dbReference>
<dbReference type="EMBL" id="PIEU01000100">
    <property type="protein sequence ID" value="PZL71706.1"/>
    <property type="molecule type" value="Genomic_DNA"/>
</dbReference>
<proteinExistence type="predicted"/>
<keyword evidence="1" id="KW-0472">Membrane</keyword>
<gene>
    <name evidence="2" type="ORF">CI088_11955</name>
</gene>
<reference evidence="2 3" key="1">
    <citation type="submission" date="2017-11" db="EMBL/GenBank/DDBJ databases">
        <title>Draft genome sequence of Enterococcus plantarum TRW2 strain isolated from lettuce.</title>
        <authorList>
            <person name="Kim E.B."/>
            <person name="Marco M.L."/>
            <person name="Williams T.R."/>
            <person name="You I.H."/>
        </authorList>
    </citation>
    <scope>NUCLEOTIDE SEQUENCE [LARGE SCALE GENOMIC DNA]</scope>
    <source>
        <strain evidence="2 3">TRW2</strain>
    </source>
</reference>
<name>A0A2W3YV43_9ENTE</name>
<dbReference type="STRING" id="1077675.BCR22_07435"/>
<comment type="caution">
    <text evidence="2">The sequence shown here is derived from an EMBL/GenBank/DDBJ whole genome shotgun (WGS) entry which is preliminary data.</text>
</comment>
<keyword evidence="1" id="KW-0812">Transmembrane</keyword>
<sequence length="159" mass="18293">MNDVKLEELQDIFDDRYIKKEDLEKQVNEVASKKYASKQDLLEAIGKIEAMQVEQTRNTEMLNKIYEIVISIQEDQSQQKAKLALLATDVEIAKKVLFRQVWESLPRIVRVFVISISIFLLLIIFSALIGETANQFMQTNGLYVAVATATISYLFSRKE</sequence>
<feature type="transmembrane region" description="Helical" evidence="1">
    <location>
        <begin position="108"/>
        <end position="130"/>
    </location>
</feature>
<organism evidence="2 3">
    <name type="scientific">Enterococcus plantarum</name>
    <dbReference type="NCBI Taxonomy" id="1077675"/>
    <lineage>
        <taxon>Bacteria</taxon>
        <taxon>Bacillati</taxon>
        <taxon>Bacillota</taxon>
        <taxon>Bacilli</taxon>
        <taxon>Lactobacillales</taxon>
        <taxon>Enterococcaceae</taxon>
        <taxon>Enterococcus</taxon>
    </lineage>
</organism>
<accession>A0A2W3YV43</accession>
<keyword evidence="3" id="KW-1185">Reference proteome</keyword>
<dbReference type="AlphaFoldDB" id="A0A2W3YV43"/>
<evidence type="ECO:0000313" key="3">
    <source>
        <dbReference type="Proteomes" id="UP000249828"/>
    </source>
</evidence>
<dbReference type="Proteomes" id="UP000249828">
    <property type="component" value="Unassembled WGS sequence"/>
</dbReference>
<keyword evidence="1" id="KW-1133">Transmembrane helix</keyword>
<feature type="transmembrane region" description="Helical" evidence="1">
    <location>
        <begin position="136"/>
        <end position="155"/>
    </location>
</feature>